<keyword evidence="6" id="KW-0509">mRNA transport</keyword>
<evidence type="ECO:0000256" key="10">
    <source>
        <dbReference type="ARBA" id="ARBA00023242"/>
    </source>
</evidence>
<keyword evidence="3" id="KW-0813">Transport</keyword>
<dbReference type="PANTHER" id="PTHR11024">
    <property type="entry name" value="NUCLEAR PORE COMPLEX PROTEIN SEC13 / SEH1 FAMILY MEMBER"/>
    <property type="match status" value="1"/>
</dbReference>
<reference evidence="12 13" key="1">
    <citation type="journal article" date="2020" name="bioRxiv">
        <title>Whole genome comparisons of ergot fungi reveals the divergence and evolution of species within the genus Claviceps are the result of varying mechanisms driving genome evolution and host range expansion.</title>
        <authorList>
            <person name="Wyka S.A."/>
            <person name="Mondo S.J."/>
            <person name="Liu M."/>
            <person name="Dettman J."/>
            <person name="Nalam V."/>
            <person name="Broders K.D."/>
        </authorList>
    </citation>
    <scope>NUCLEOTIDE SEQUENCE [LARGE SCALE GENOMIC DNA]</scope>
    <source>
        <strain evidence="12 13">CCC 1485</strain>
    </source>
</reference>
<evidence type="ECO:0000313" key="13">
    <source>
        <dbReference type="Proteomes" id="UP000706124"/>
    </source>
</evidence>
<dbReference type="GO" id="GO:0015031">
    <property type="term" value="P:protein transport"/>
    <property type="evidence" value="ECO:0007669"/>
    <property type="project" value="UniProtKB-KW"/>
</dbReference>
<dbReference type="PANTHER" id="PTHR11024:SF3">
    <property type="entry name" value="NUCLEOPORIN SEH1"/>
    <property type="match status" value="1"/>
</dbReference>
<keyword evidence="7" id="KW-0653">Protein transport</keyword>
<dbReference type="Gene3D" id="2.130.10.10">
    <property type="entry name" value="YVTN repeat-like/Quinoprotein amine dehydrogenase"/>
    <property type="match status" value="1"/>
</dbReference>
<keyword evidence="9" id="KW-0906">Nuclear pore complex</keyword>
<keyword evidence="13" id="KW-1185">Reference proteome</keyword>
<evidence type="ECO:0000256" key="1">
    <source>
        <dbReference type="ARBA" id="ARBA00004567"/>
    </source>
</evidence>
<feature type="compositionally biased region" description="Low complexity" evidence="11">
    <location>
        <begin position="314"/>
        <end position="334"/>
    </location>
</feature>
<dbReference type="InterPro" id="IPR015943">
    <property type="entry name" value="WD40/YVTN_repeat-like_dom_sf"/>
</dbReference>
<keyword evidence="8" id="KW-0811">Translocation</keyword>
<evidence type="ECO:0000313" key="12">
    <source>
        <dbReference type="EMBL" id="KAG5938738.1"/>
    </source>
</evidence>
<comment type="subcellular location">
    <subcellularLocation>
        <location evidence="1">Nucleus</location>
        <location evidence="1">Nuclear pore complex</location>
    </subcellularLocation>
</comment>
<dbReference type="Proteomes" id="UP000706124">
    <property type="component" value="Unassembled WGS sequence"/>
</dbReference>
<feature type="region of interest" description="Disordered" evidence="11">
    <location>
        <begin position="295"/>
        <end position="371"/>
    </location>
</feature>
<evidence type="ECO:0000256" key="4">
    <source>
        <dbReference type="ARBA" id="ARBA00022574"/>
    </source>
</evidence>
<proteinExistence type="inferred from homology"/>
<dbReference type="GO" id="GO:0035859">
    <property type="term" value="C:Seh1-associated complex"/>
    <property type="evidence" value="ECO:0007669"/>
    <property type="project" value="TreeGrafter"/>
</dbReference>
<evidence type="ECO:0000256" key="3">
    <source>
        <dbReference type="ARBA" id="ARBA00022448"/>
    </source>
</evidence>
<gene>
    <name evidence="12" type="ORF">E4U60_001206</name>
</gene>
<dbReference type="SMART" id="SM00320">
    <property type="entry name" value="WD40"/>
    <property type="match status" value="4"/>
</dbReference>
<evidence type="ECO:0000256" key="2">
    <source>
        <dbReference type="ARBA" id="ARBA00010102"/>
    </source>
</evidence>
<protein>
    <submittedName>
        <fullName evidence="12">Uncharacterized protein</fullName>
    </submittedName>
</protein>
<organism evidence="12 13">
    <name type="scientific">Claviceps pazoutovae</name>
    <dbReference type="NCBI Taxonomy" id="1649127"/>
    <lineage>
        <taxon>Eukaryota</taxon>
        <taxon>Fungi</taxon>
        <taxon>Dikarya</taxon>
        <taxon>Ascomycota</taxon>
        <taxon>Pezizomycotina</taxon>
        <taxon>Sordariomycetes</taxon>
        <taxon>Hypocreomycetidae</taxon>
        <taxon>Hypocreales</taxon>
        <taxon>Clavicipitaceae</taxon>
        <taxon>Claviceps</taxon>
    </lineage>
</organism>
<comment type="similarity">
    <text evidence="2">Belongs to the WD repeat SEC13 family.</text>
</comment>
<dbReference type="EMBL" id="SRPO01000147">
    <property type="protein sequence ID" value="KAG5938738.1"/>
    <property type="molecule type" value="Genomic_DNA"/>
</dbReference>
<keyword evidence="10" id="KW-0539">Nucleus</keyword>
<dbReference type="Pfam" id="PF00400">
    <property type="entry name" value="WD40"/>
    <property type="match status" value="2"/>
</dbReference>
<dbReference type="GO" id="GO:0005198">
    <property type="term" value="F:structural molecule activity"/>
    <property type="evidence" value="ECO:0007669"/>
    <property type="project" value="InterPro"/>
</dbReference>
<sequence length="443" mass="48915">MSSAAASFMSEIQDSDIDVQPDDLVQAIAFNTYGDRCAIGSVDGKIRTFNRQSDGIWHLCDIWIAHPGEVLELQWLPATIYASLIGSLGMEGCFRIWAEDPSAGPGHRFCAARSGGPVFDDRSSRAPYRSFSMKHNEETHQTYLALLAADGHLMIYESEEPDSLFEFACIDEFSICSKPALGEEISFKVRFDPNPEPCYTALRAGVPVDALGMVVVGMDTVRVYRSRDIPFTSYGVTQLQKEFYLATELKGHRGLVRDVAWAPGNFRGHDVIATACQDGFARVFRLDTPFDPNDGKSWSTKDLIKPRRMPRHPPGSNDDSPGSPDSGQDGSSDDAASIRTVRLVTQPSSALSEGLAKSDTSSETREWTGQEGQIPHTYREITRLDTHRTPVWRVGFDDDGRILGTTGDDGKLVLYRQTPDGIWAQSTELVMTRDMTANTITSP</sequence>
<dbReference type="GO" id="GO:0031080">
    <property type="term" value="C:nuclear pore outer ring"/>
    <property type="evidence" value="ECO:0007669"/>
    <property type="project" value="TreeGrafter"/>
</dbReference>
<dbReference type="GO" id="GO:1904263">
    <property type="term" value="P:positive regulation of TORC1 signaling"/>
    <property type="evidence" value="ECO:0007669"/>
    <property type="project" value="TreeGrafter"/>
</dbReference>
<evidence type="ECO:0000256" key="11">
    <source>
        <dbReference type="SAM" id="MobiDB-lite"/>
    </source>
</evidence>
<dbReference type="GO" id="GO:0051028">
    <property type="term" value="P:mRNA transport"/>
    <property type="evidence" value="ECO:0007669"/>
    <property type="project" value="UniProtKB-KW"/>
</dbReference>
<accession>A0A9P7MCY8</accession>
<keyword evidence="5" id="KW-0677">Repeat</keyword>
<comment type="caution">
    <text evidence="12">The sequence shown here is derived from an EMBL/GenBank/DDBJ whole genome shotgun (WGS) entry which is preliminary data.</text>
</comment>
<dbReference type="OrthoDB" id="5566198at2759"/>
<evidence type="ECO:0000256" key="7">
    <source>
        <dbReference type="ARBA" id="ARBA00022927"/>
    </source>
</evidence>
<dbReference type="AlphaFoldDB" id="A0A9P7MCY8"/>
<evidence type="ECO:0000256" key="6">
    <source>
        <dbReference type="ARBA" id="ARBA00022816"/>
    </source>
</evidence>
<dbReference type="GO" id="GO:0034198">
    <property type="term" value="P:cellular response to amino acid starvation"/>
    <property type="evidence" value="ECO:0007669"/>
    <property type="project" value="TreeGrafter"/>
</dbReference>
<evidence type="ECO:0000256" key="5">
    <source>
        <dbReference type="ARBA" id="ARBA00022737"/>
    </source>
</evidence>
<evidence type="ECO:0000256" key="9">
    <source>
        <dbReference type="ARBA" id="ARBA00023132"/>
    </source>
</evidence>
<dbReference type="InterPro" id="IPR001680">
    <property type="entry name" value="WD40_rpt"/>
</dbReference>
<dbReference type="InterPro" id="IPR037363">
    <property type="entry name" value="Sec13/Seh1_fam"/>
</dbReference>
<keyword evidence="4" id="KW-0853">WD repeat</keyword>
<name>A0A9P7MCY8_9HYPO</name>
<dbReference type="SUPFAM" id="SSF50978">
    <property type="entry name" value="WD40 repeat-like"/>
    <property type="match status" value="1"/>
</dbReference>
<dbReference type="InterPro" id="IPR036322">
    <property type="entry name" value="WD40_repeat_dom_sf"/>
</dbReference>
<evidence type="ECO:0000256" key="8">
    <source>
        <dbReference type="ARBA" id="ARBA00023010"/>
    </source>
</evidence>